<proteinExistence type="predicted"/>
<sequence>MSFSLKVSGGDLVQEGSSLAIVSGIEKLKQDLQLWVLEQWGGDRFHPDMGSILQDMIGGVINATTSQRVTAELERVLDNFQRVQKASLLANPQLYSAAELLMSIDDIVVTLSYDTVVAVVKVTSAASQSASLTFTKGL</sequence>
<name>A0A514DDS0_9CAUD</name>
<dbReference type="SUPFAM" id="SSF160719">
    <property type="entry name" value="gpW/gp25-like"/>
    <property type="match status" value="1"/>
</dbReference>
<evidence type="ECO:0000313" key="1">
    <source>
        <dbReference type="EMBL" id="QDH91759.1"/>
    </source>
</evidence>
<reference evidence="1 2" key="1">
    <citation type="submission" date="2019-05" db="EMBL/GenBank/DDBJ databases">
        <authorList>
            <person name="Pope W.H."/>
            <person name="Garlena R.A."/>
            <person name="Russell D.A."/>
            <person name="Jacobs-Sera D."/>
            <person name="Hatfull G.F."/>
        </authorList>
    </citation>
    <scope>NUCLEOTIDE SEQUENCE [LARGE SCALE GENOMIC DNA]</scope>
</reference>
<keyword evidence="2" id="KW-1185">Reference proteome</keyword>
<gene>
    <name evidence="1" type="primary">84</name>
    <name evidence="1" type="ORF">SEA_PHRAPPUCCINO_84</name>
</gene>
<dbReference type="KEGG" id="vg:64767005"/>
<dbReference type="RefSeq" id="YP_010059773.1">
    <property type="nucleotide sequence ID" value="NC_054727.1"/>
</dbReference>
<accession>A0A514DDS0</accession>
<evidence type="ECO:0000313" key="2">
    <source>
        <dbReference type="Proteomes" id="UP000316777"/>
    </source>
</evidence>
<organism evidence="1 2">
    <name type="scientific">Mycobacterium phage Phrappuccino</name>
    <dbReference type="NCBI Taxonomy" id="2591223"/>
    <lineage>
        <taxon>Viruses</taxon>
        <taxon>Duplodnaviria</taxon>
        <taxon>Heunggongvirae</taxon>
        <taxon>Uroviricota</taxon>
        <taxon>Caudoviricetes</taxon>
        <taxon>Phrappuccinovirus</taxon>
        <taxon>Phrappuccinovirus phrappuccino</taxon>
        <taxon>Phreappuccinovirus Phrappuccino</taxon>
    </lineage>
</organism>
<dbReference type="Proteomes" id="UP000316777">
    <property type="component" value="Segment"/>
</dbReference>
<dbReference type="Gene3D" id="3.10.450.40">
    <property type="match status" value="1"/>
</dbReference>
<dbReference type="EMBL" id="MK937592">
    <property type="protein sequence ID" value="QDH91759.1"/>
    <property type="molecule type" value="Genomic_DNA"/>
</dbReference>
<dbReference type="GeneID" id="64767005"/>
<protein>
    <submittedName>
        <fullName evidence="1">Baseplate assembly protein, lysozyme domain</fullName>
    </submittedName>
</protein>